<dbReference type="Pfam" id="PF00043">
    <property type="entry name" value="GST_C"/>
    <property type="match status" value="1"/>
</dbReference>
<evidence type="ECO:0000259" key="1">
    <source>
        <dbReference type="PROSITE" id="PS50404"/>
    </source>
</evidence>
<organism evidence="3 4">
    <name type="scientific">Tahibacter aquaticus</name>
    <dbReference type="NCBI Taxonomy" id="520092"/>
    <lineage>
        <taxon>Bacteria</taxon>
        <taxon>Pseudomonadati</taxon>
        <taxon>Pseudomonadota</taxon>
        <taxon>Gammaproteobacteria</taxon>
        <taxon>Lysobacterales</taxon>
        <taxon>Rhodanobacteraceae</taxon>
        <taxon>Tahibacter</taxon>
    </lineage>
</organism>
<dbReference type="SFLD" id="SFLDG01150">
    <property type="entry name" value="Main.1:_Beta-like"/>
    <property type="match status" value="1"/>
</dbReference>
<evidence type="ECO:0000313" key="4">
    <source>
        <dbReference type="Proteomes" id="UP000295293"/>
    </source>
</evidence>
<dbReference type="SFLD" id="SFLDS00019">
    <property type="entry name" value="Glutathione_Transferase_(cytos"/>
    <property type="match status" value="1"/>
</dbReference>
<dbReference type="InterPro" id="IPR040079">
    <property type="entry name" value="Glutathione_S-Trfase"/>
</dbReference>
<dbReference type="PANTHER" id="PTHR44051:SF8">
    <property type="entry name" value="GLUTATHIONE S-TRANSFERASE GSTA"/>
    <property type="match status" value="1"/>
</dbReference>
<dbReference type="SFLD" id="SFLDG00358">
    <property type="entry name" value="Main_(cytGST)"/>
    <property type="match status" value="1"/>
</dbReference>
<dbReference type="Proteomes" id="UP000295293">
    <property type="component" value="Unassembled WGS sequence"/>
</dbReference>
<dbReference type="InterPro" id="IPR036282">
    <property type="entry name" value="Glutathione-S-Trfase_C_sf"/>
</dbReference>
<dbReference type="SUPFAM" id="SSF47616">
    <property type="entry name" value="GST C-terminal domain-like"/>
    <property type="match status" value="1"/>
</dbReference>
<keyword evidence="3" id="KW-0808">Transferase</keyword>
<dbReference type="OrthoDB" id="8772754at2"/>
<keyword evidence="4" id="KW-1185">Reference proteome</keyword>
<dbReference type="Gene3D" id="1.20.1050.10">
    <property type="match status" value="1"/>
</dbReference>
<dbReference type="GO" id="GO:0016740">
    <property type="term" value="F:transferase activity"/>
    <property type="evidence" value="ECO:0007669"/>
    <property type="project" value="UniProtKB-KW"/>
</dbReference>
<dbReference type="SUPFAM" id="SSF52833">
    <property type="entry name" value="Thioredoxin-like"/>
    <property type="match status" value="1"/>
</dbReference>
<dbReference type="RefSeq" id="WP_133821172.1">
    <property type="nucleotide sequence ID" value="NZ_SNZH01000018.1"/>
</dbReference>
<dbReference type="CDD" id="cd03057">
    <property type="entry name" value="GST_N_Beta"/>
    <property type="match status" value="1"/>
</dbReference>
<feature type="domain" description="GST C-terminal" evidence="2">
    <location>
        <begin position="87"/>
        <end position="205"/>
    </location>
</feature>
<dbReference type="PROSITE" id="PS50404">
    <property type="entry name" value="GST_NTER"/>
    <property type="match status" value="1"/>
</dbReference>
<dbReference type="EMBL" id="SNZH01000018">
    <property type="protein sequence ID" value="TDR38959.1"/>
    <property type="molecule type" value="Genomic_DNA"/>
</dbReference>
<dbReference type="AlphaFoldDB" id="A0A4V3DLD2"/>
<gene>
    <name evidence="3" type="ORF">DFR29_118102</name>
</gene>
<dbReference type="InterPro" id="IPR036249">
    <property type="entry name" value="Thioredoxin-like_sf"/>
</dbReference>
<proteinExistence type="predicted"/>
<dbReference type="PROSITE" id="PS50405">
    <property type="entry name" value="GST_CTER"/>
    <property type="match status" value="1"/>
</dbReference>
<evidence type="ECO:0000259" key="2">
    <source>
        <dbReference type="PROSITE" id="PS50405"/>
    </source>
</evidence>
<dbReference type="CDD" id="cd03188">
    <property type="entry name" value="GST_C_Beta"/>
    <property type="match status" value="1"/>
</dbReference>
<evidence type="ECO:0000313" key="3">
    <source>
        <dbReference type="EMBL" id="TDR38959.1"/>
    </source>
</evidence>
<dbReference type="InterPro" id="IPR004045">
    <property type="entry name" value="Glutathione_S-Trfase_N"/>
</dbReference>
<dbReference type="InterPro" id="IPR010987">
    <property type="entry name" value="Glutathione-S-Trfase_C-like"/>
</dbReference>
<sequence>MKLYFSPGACSLSPHIVLRELGLPFEAVKVDLGSKKTADGGDFKAINPKGYVPTLQLDNGQILTEGPAIVQYLADLKPEAKLAPANGSWERYQLQEWLNFISTEIHKQFSPLFNAANPDSVKDAQKTKLAQRFAEISPLLEKQDYLTGSDFSVADAYLFTVLGWSKYFHIDLNQWPGIAGFVERVSARPAVAAAVEFEAQAKKAA</sequence>
<dbReference type="InterPro" id="IPR004046">
    <property type="entry name" value="GST_C"/>
</dbReference>
<comment type="caution">
    <text evidence="3">The sequence shown here is derived from an EMBL/GenBank/DDBJ whole genome shotgun (WGS) entry which is preliminary data.</text>
</comment>
<feature type="domain" description="GST N-terminal" evidence="1">
    <location>
        <begin position="1"/>
        <end position="81"/>
    </location>
</feature>
<name>A0A4V3DLD2_9GAMM</name>
<dbReference type="NCBIfam" id="NF007831">
    <property type="entry name" value="PRK10542.1"/>
    <property type="match status" value="1"/>
</dbReference>
<dbReference type="PANTHER" id="PTHR44051">
    <property type="entry name" value="GLUTATHIONE S-TRANSFERASE-RELATED"/>
    <property type="match status" value="1"/>
</dbReference>
<reference evidence="3 4" key="1">
    <citation type="submission" date="2019-03" db="EMBL/GenBank/DDBJ databases">
        <title>Genomic Encyclopedia of Type Strains, Phase IV (KMG-IV): sequencing the most valuable type-strain genomes for metagenomic binning, comparative biology and taxonomic classification.</title>
        <authorList>
            <person name="Goeker M."/>
        </authorList>
    </citation>
    <scope>NUCLEOTIDE SEQUENCE [LARGE SCALE GENOMIC DNA]</scope>
    <source>
        <strain evidence="3 4">DSM 21667</strain>
    </source>
</reference>
<dbReference type="Gene3D" id="3.40.30.10">
    <property type="entry name" value="Glutaredoxin"/>
    <property type="match status" value="1"/>
</dbReference>
<dbReference type="Pfam" id="PF13409">
    <property type="entry name" value="GST_N_2"/>
    <property type="match status" value="1"/>
</dbReference>
<protein>
    <submittedName>
        <fullName evidence="3">Glutathione S-transferase</fullName>
    </submittedName>
</protein>
<accession>A0A4V3DLD2</accession>